<feature type="transmembrane region" description="Helical" evidence="5">
    <location>
        <begin position="450"/>
        <end position="469"/>
    </location>
</feature>
<feature type="transmembrane region" description="Helical" evidence="5">
    <location>
        <begin position="251"/>
        <end position="269"/>
    </location>
</feature>
<feature type="transmembrane region" description="Helical" evidence="5">
    <location>
        <begin position="143"/>
        <end position="164"/>
    </location>
</feature>
<dbReference type="Proteomes" id="UP000286038">
    <property type="component" value="Unassembled WGS sequence"/>
</dbReference>
<evidence type="ECO:0000313" key="8">
    <source>
        <dbReference type="Proteomes" id="UP000286038"/>
    </source>
</evidence>
<dbReference type="GO" id="GO:0016874">
    <property type="term" value="F:ligase activity"/>
    <property type="evidence" value="ECO:0007669"/>
    <property type="project" value="UniProtKB-KW"/>
</dbReference>
<comment type="subcellular location">
    <subcellularLocation>
        <location evidence="1">Membrane</location>
        <topology evidence="1">Multi-pass membrane protein</topology>
    </subcellularLocation>
</comment>
<feature type="transmembrane region" description="Helical" evidence="5">
    <location>
        <begin position="227"/>
        <end position="244"/>
    </location>
</feature>
<evidence type="ECO:0000256" key="4">
    <source>
        <dbReference type="ARBA" id="ARBA00023136"/>
    </source>
</evidence>
<keyword evidence="3 5" id="KW-1133">Transmembrane helix</keyword>
<dbReference type="GO" id="GO:0016020">
    <property type="term" value="C:membrane"/>
    <property type="evidence" value="ECO:0007669"/>
    <property type="project" value="UniProtKB-SubCell"/>
</dbReference>
<feature type="transmembrane region" description="Helical" evidence="5">
    <location>
        <begin position="60"/>
        <end position="79"/>
    </location>
</feature>
<keyword evidence="7" id="KW-0436">Ligase</keyword>
<feature type="transmembrane region" description="Helical" evidence="5">
    <location>
        <begin position="303"/>
        <end position="323"/>
    </location>
</feature>
<evidence type="ECO:0000256" key="1">
    <source>
        <dbReference type="ARBA" id="ARBA00004141"/>
    </source>
</evidence>
<keyword evidence="2 5" id="KW-0812">Transmembrane</keyword>
<evidence type="ECO:0000256" key="5">
    <source>
        <dbReference type="SAM" id="Phobius"/>
    </source>
</evidence>
<sequence length="480" mass="54458">MINRYIMPKNGSSYIIPALLIVSLYTIYLLAIKGNIIIVLLFAILPAILLFTTVFSKKHYYFHVFFIVNYLIMGISRYVSMKTGIVMLGITLGILVIFLIKNIFQPYEWKRCLTLLTMAWVIWFIYCLLELFNPLAVIEAWNIAIAGYALLPLLCAIIVPILFTKFNSFKWLLIIWAFLTLLAAFKGYWQKNHGFDATEIHWLFVEGGAKTHIIHSGIRFFSFFSDAANYGISMGLSMTVFGISSFFVKPYWVKFLFWGATIAAIYGLMISGTRSAVVIPFVSLIAYTILCKNMKHALLSGGLFIVVLLFLTQTNIGNGYAMIRRVRSTFNKEDASLQVRYINKEKMKPLMKDKPFGIGLGLSGKRSERFNVHEKLSKLPPDSLLTMYWIDTGIVGLSLYLTLLVLILTRSSYIAMFVIKNKHLKNITYSLIAGLSGTLVAAYVNDITTYPNGVIMSILFAFVFAAPYYDKELTQNEQTT</sequence>
<feature type="domain" description="O-antigen ligase-related" evidence="6">
    <location>
        <begin position="260"/>
        <end position="401"/>
    </location>
</feature>
<reference evidence="7 8" key="1">
    <citation type="submission" date="2018-08" db="EMBL/GenBank/DDBJ databases">
        <title>A genome reference for cultivated species of the human gut microbiota.</title>
        <authorList>
            <person name="Zou Y."/>
            <person name="Xue W."/>
            <person name="Luo G."/>
        </authorList>
    </citation>
    <scope>NUCLEOTIDE SEQUENCE [LARGE SCALE GENOMIC DNA]</scope>
    <source>
        <strain evidence="7 8">AF34-33</strain>
    </source>
</reference>
<organism evidence="7 8">
    <name type="scientific">Butyricimonas virosa</name>
    <dbReference type="NCBI Taxonomy" id="544645"/>
    <lineage>
        <taxon>Bacteria</taxon>
        <taxon>Pseudomonadati</taxon>
        <taxon>Bacteroidota</taxon>
        <taxon>Bacteroidia</taxon>
        <taxon>Bacteroidales</taxon>
        <taxon>Odoribacteraceae</taxon>
        <taxon>Butyricimonas</taxon>
    </lineage>
</organism>
<dbReference type="EMBL" id="QRPV01000003">
    <property type="protein sequence ID" value="RHM46131.1"/>
    <property type="molecule type" value="Genomic_DNA"/>
</dbReference>
<protein>
    <submittedName>
        <fullName evidence="7">O-antigen ligase domain-containing protein</fullName>
    </submittedName>
</protein>
<evidence type="ECO:0000256" key="2">
    <source>
        <dbReference type="ARBA" id="ARBA00022692"/>
    </source>
</evidence>
<gene>
    <name evidence="7" type="ORF">DWZ68_04010</name>
</gene>
<evidence type="ECO:0000313" key="7">
    <source>
        <dbReference type="EMBL" id="RHM46131.1"/>
    </source>
</evidence>
<proteinExistence type="predicted"/>
<feature type="transmembrane region" description="Helical" evidence="5">
    <location>
        <begin position="116"/>
        <end position="137"/>
    </location>
</feature>
<dbReference type="Pfam" id="PF04932">
    <property type="entry name" value="Wzy_C"/>
    <property type="match status" value="1"/>
</dbReference>
<evidence type="ECO:0000256" key="3">
    <source>
        <dbReference type="ARBA" id="ARBA00022989"/>
    </source>
</evidence>
<feature type="transmembrane region" description="Helical" evidence="5">
    <location>
        <begin position="171"/>
        <end position="189"/>
    </location>
</feature>
<dbReference type="InterPro" id="IPR007016">
    <property type="entry name" value="O-antigen_ligase-rel_domated"/>
</dbReference>
<comment type="caution">
    <text evidence="7">The sequence shown here is derived from an EMBL/GenBank/DDBJ whole genome shotgun (WGS) entry which is preliminary data.</text>
</comment>
<feature type="transmembrane region" description="Helical" evidence="5">
    <location>
        <begin position="36"/>
        <end position="55"/>
    </location>
</feature>
<dbReference type="AlphaFoldDB" id="A0A415QP00"/>
<feature type="transmembrane region" description="Helical" evidence="5">
    <location>
        <begin position="12"/>
        <end position="30"/>
    </location>
</feature>
<feature type="transmembrane region" description="Helical" evidence="5">
    <location>
        <begin position="85"/>
        <end position="104"/>
    </location>
</feature>
<name>A0A415QP00_9BACT</name>
<accession>A0A415QP00</accession>
<evidence type="ECO:0000259" key="6">
    <source>
        <dbReference type="Pfam" id="PF04932"/>
    </source>
</evidence>
<keyword evidence="4 5" id="KW-0472">Membrane</keyword>